<evidence type="ECO:0000256" key="2">
    <source>
        <dbReference type="ARBA" id="ARBA00022801"/>
    </source>
</evidence>
<name>A0A6M1UAE0_9RHOB</name>
<dbReference type="NCBIfam" id="TIGR01428">
    <property type="entry name" value="HAD_type_II"/>
    <property type="match status" value="1"/>
</dbReference>
<organism evidence="4 5">
    <name type="scientific">Paragemmobacter kunshanensis</name>
    <dbReference type="NCBI Taxonomy" id="2583234"/>
    <lineage>
        <taxon>Bacteria</taxon>
        <taxon>Pseudomonadati</taxon>
        <taxon>Pseudomonadota</taxon>
        <taxon>Alphaproteobacteria</taxon>
        <taxon>Rhodobacterales</taxon>
        <taxon>Paracoccaceae</taxon>
        <taxon>Paragemmobacter</taxon>
    </lineage>
</organism>
<dbReference type="AlphaFoldDB" id="A0A6M1UAE0"/>
<accession>A0A6M1UAE0</accession>
<keyword evidence="2 3" id="KW-0378">Hydrolase</keyword>
<dbReference type="GO" id="GO:0018784">
    <property type="term" value="F:(S)-2-haloacid dehalogenase activity"/>
    <property type="evidence" value="ECO:0007669"/>
    <property type="project" value="UniProtKB-UniRule"/>
</dbReference>
<dbReference type="RefSeq" id="WP_165050936.1">
    <property type="nucleotide sequence ID" value="NZ_JAALFE010000012.1"/>
</dbReference>
<comment type="similarity">
    <text evidence="1 3">Belongs to the HAD-like hydrolase superfamily. S-2-haloalkanoic acid dehalogenase family.</text>
</comment>
<sequence>MPVTTIVFDAYGTLFDISAAARRAAQEDARLAALWPRLAEEWRRKQLEYTWLRSLTGAYDDFRIVTADALDWALAAQGIADPALHGRLMALYDRLDAFPEVPATLRQLREGGFRLAILSNGTPGMLEQATQAAGLAGQFEAILSVHPLRIYKPHASVYALVERATGTRPQDVLFVSSNGWDIAGAARFGFATAWINRLALPQDRLPQAPLHELPDISHLPRLIA</sequence>
<dbReference type="SUPFAM" id="SSF56784">
    <property type="entry name" value="HAD-like"/>
    <property type="match status" value="1"/>
</dbReference>
<evidence type="ECO:0000313" key="4">
    <source>
        <dbReference type="EMBL" id="NGQ91891.1"/>
    </source>
</evidence>
<dbReference type="NCBIfam" id="TIGR01493">
    <property type="entry name" value="HAD-SF-IA-v2"/>
    <property type="match status" value="1"/>
</dbReference>
<evidence type="ECO:0000313" key="5">
    <source>
        <dbReference type="Proteomes" id="UP000474758"/>
    </source>
</evidence>
<reference evidence="4 5" key="1">
    <citation type="submission" date="2020-02" db="EMBL/GenBank/DDBJ databases">
        <title>Rhodobacter translucens sp. nov., a novel bacterium isolated from activated sludge.</title>
        <authorList>
            <person name="Liu J."/>
        </authorList>
    </citation>
    <scope>NUCLEOTIDE SEQUENCE [LARGE SCALE GENOMIC DNA]</scope>
    <source>
        <strain evidence="4 5">HX-7-19</strain>
    </source>
</reference>
<dbReference type="PANTHER" id="PTHR43316:SF3">
    <property type="entry name" value="HALOACID DEHALOGENASE, TYPE II (AFU_ORTHOLOGUE AFUA_2G07750)-RELATED"/>
    <property type="match status" value="1"/>
</dbReference>
<dbReference type="Gene3D" id="1.10.150.240">
    <property type="entry name" value="Putative phosphatase, domain 2"/>
    <property type="match status" value="1"/>
</dbReference>
<evidence type="ECO:0000256" key="3">
    <source>
        <dbReference type="RuleBase" id="RU368077"/>
    </source>
</evidence>
<dbReference type="InterPro" id="IPR051540">
    <property type="entry name" value="S-2-haloacid_dehalogenase"/>
</dbReference>
<dbReference type="SFLD" id="SFLDG01135">
    <property type="entry name" value="C1.5.6:_HAD__Beta-PGM__Phospha"/>
    <property type="match status" value="1"/>
</dbReference>
<dbReference type="CDD" id="cd02588">
    <property type="entry name" value="HAD_L2-DEX"/>
    <property type="match status" value="1"/>
</dbReference>
<comment type="function">
    <text evidence="3">Catalyzes the hydrolytic dehalogenation of small (S)-2-haloalkanoic acids to yield the corresponding (R)-2-hydroxyalkanoic acids.</text>
</comment>
<dbReference type="InterPro" id="IPR006328">
    <property type="entry name" value="2-HAD"/>
</dbReference>
<dbReference type="PANTHER" id="PTHR43316">
    <property type="entry name" value="HYDROLASE, HALOACID DELAHOGENASE-RELATED"/>
    <property type="match status" value="1"/>
</dbReference>
<dbReference type="InterPro" id="IPR023214">
    <property type="entry name" value="HAD_sf"/>
</dbReference>
<dbReference type="PRINTS" id="PR00413">
    <property type="entry name" value="HADHALOGNASE"/>
</dbReference>
<dbReference type="Pfam" id="PF00702">
    <property type="entry name" value="Hydrolase"/>
    <property type="match status" value="1"/>
</dbReference>
<dbReference type="InterPro" id="IPR006439">
    <property type="entry name" value="HAD-SF_hydro_IA"/>
</dbReference>
<dbReference type="InterPro" id="IPR036412">
    <property type="entry name" value="HAD-like_sf"/>
</dbReference>
<dbReference type="Proteomes" id="UP000474758">
    <property type="component" value="Unassembled WGS sequence"/>
</dbReference>
<dbReference type="EMBL" id="JAALFE010000012">
    <property type="protein sequence ID" value="NGQ91891.1"/>
    <property type="molecule type" value="Genomic_DNA"/>
</dbReference>
<dbReference type="Gene3D" id="3.40.50.1000">
    <property type="entry name" value="HAD superfamily/HAD-like"/>
    <property type="match status" value="1"/>
</dbReference>
<keyword evidence="5" id="KW-1185">Reference proteome</keyword>
<dbReference type="SFLD" id="SFLDF00045">
    <property type="entry name" value="2-haloacid_dehalogenase"/>
    <property type="match status" value="1"/>
</dbReference>
<comment type="caution">
    <text evidence="4">The sequence shown here is derived from an EMBL/GenBank/DDBJ whole genome shotgun (WGS) entry which is preliminary data.</text>
</comment>
<dbReference type="SFLD" id="SFLDS00003">
    <property type="entry name" value="Haloacid_Dehalogenase"/>
    <property type="match status" value="1"/>
</dbReference>
<dbReference type="InterPro" id="IPR023198">
    <property type="entry name" value="PGP-like_dom2"/>
</dbReference>
<proteinExistence type="inferred from homology"/>
<gene>
    <name evidence="4" type="ORF">G5V65_13385</name>
</gene>
<dbReference type="EC" id="3.8.1.2" evidence="3"/>
<evidence type="ECO:0000256" key="1">
    <source>
        <dbReference type="ARBA" id="ARBA00008106"/>
    </source>
</evidence>
<protein>
    <recommendedName>
        <fullName evidence="3">(S)-2-haloacid dehalogenase</fullName>
        <ecNumber evidence="3">3.8.1.2</ecNumber>
    </recommendedName>
    <alternativeName>
        <fullName evidence="3">2-haloalkanoic acid dehalogenase</fullName>
    </alternativeName>
    <alternativeName>
        <fullName evidence="3">Halocarboxylic acid halidohydrolase</fullName>
    </alternativeName>
    <alternativeName>
        <fullName evidence="3">L-2-haloacid dehalogenase</fullName>
    </alternativeName>
</protein>
<comment type="catalytic activity">
    <reaction evidence="3">
        <text>an (S)-2-haloacid + H2O = a (2R)-2-hydroxycarboxylate + a halide anion + H(+)</text>
        <dbReference type="Rhea" id="RHEA:11192"/>
        <dbReference type="ChEBI" id="CHEBI:15377"/>
        <dbReference type="ChEBI" id="CHEBI:15378"/>
        <dbReference type="ChEBI" id="CHEBI:16042"/>
        <dbReference type="ChEBI" id="CHEBI:58314"/>
        <dbReference type="ChEBI" id="CHEBI:137405"/>
        <dbReference type="EC" id="3.8.1.2"/>
    </reaction>
</comment>
<dbReference type="SFLD" id="SFLDG01129">
    <property type="entry name" value="C1.5:_HAD__Beta-PGM__Phosphata"/>
    <property type="match status" value="1"/>
</dbReference>